<evidence type="ECO:0000256" key="1">
    <source>
        <dbReference type="SAM" id="Phobius"/>
    </source>
</evidence>
<organism evidence="2 3">
    <name type="scientific">Phialemonium thermophilum</name>
    <dbReference type="NCBI Taxonomy" id="223376"/>
    <lineage>
        <taxon>Eukaryota</taxon>
        <taxon>Fungi</taxon>
        <taxon>Dikarya</taxon>
        <taxon>Ascomycota</taxon>
        <taxon>Pezizomycotina</taxon>
        <taxon>Sordariomycetes</taxon>
        <taxon>Sordariomycetidae</taxon>
        <taxon>Cephalothecales</taxon>
        <taxon>Cephalothecaceae</taxon>
        <taxon>Phialemonium</taxon>
    </lineage>
</organism>
<keyword evidence="3" id="KW-1185">Reference proteome</keyword>
<keyword evidence="1" id="KW-0812">Transmembrane</keyword>
<gene>
    <name evidence="2" type="ORF">VTK73DRAFT_8597</name>
</gene>
<name>A0ABR3XNH9_9PEZI</name>
<comment type="caution">
    <text evidence="2">The sequence shown here is derived from an EMBL/GenBank/DDBJ whole genome shotgun (WGS) entry which is preliminary data.</text>
</comment>
<sequence length="189" mass="20361">MACHFWAHRNVCGAAARAAELHRAAQGPPRRLCGWWCPNRRECGRQLSQFPRLDERTETAEASSCWVWTSLSASPALPLPGNPFFHSRLWCHLGNNSLLTRVPCHFCLSFTARGIVALVFSCIAGILGVAVIAWYGMSEDPGSGAAYELARRRIEEAKIPLPEDGGTEGKAESGGVVVGVSASGASQRA</sequence>
<dbReference type="EMBL" id="JAZHXJ010000064">
    <property type="protein sequence ID" value="KAL1877539.1"/>
    <property type="molecule type" value="Genomic_DNA"/>
</dbReference>
<accession>A0ABR3XNH9</accession>
<feature type="transmembrane region" description="Helical" evidence="1">
    <location>
        <begin position="115"/>
        <end position="137"/>
    </location>
</feature>
<protein>
    <submittedName>
        <fullName evidence="2">Uncharacterized protein</fullName>
    </submittedName>
</protein>
<reference evidence="2 3" key="1">
    <citation type="journal article" date="2024" name="Commun. Biol.">
        <title>Comparative genomic analysis of thermophilic fungi reveals convergent evolutionary adaptations and gene losses.</title>
        <authorList>
            <person name="Steindorff A.S."/>
            <person name="Aguilar-Pontes M.V."/>
            <person name="Robinson A.J."/>
            <person name="Andreopoulos B."/>
            <person name="LaButti K."/>
            <person name="Kuo A."/>
            <person name="Mondo S."/>
            <person name="Riley R."/>
            <person name="Otillar R."/>
            <person name="Haridas S."/>
            <person name="Lipzen A."/>
            <person name="Grimwood J."/>
            <person name="Schmutz J."/>
            <person name="Clum A."/>
            <person name="Reid I.D."/>
            <person name="Moisan M.C."/>
            <person name="Butler G."/>
            <person name="Nguyen T.T.M."/>
            <person name="Dewar K."/>
            <person name="Conant G."/>
            <person name="Drula E."/>
            <person name="Henrissat B."/>
            <person name="Hansel C."/>
            <person name="Singer S."/>
            <person name="Hutchinson M.I."/>
            <person name="de Vries R.P."/>
            <person name="Natvig D.O."/>
            <person name="Powell A.J."/>
            <person name="Tsang A."/>
            <person name="Grigoriev I.V."/>
        </authorList>
    </citation>
    <scope>NUCLEOTIDE SEQUENCE [LARGE SCALE GENOMIC DNA]</scope>
    <source>
        <strain evidence="2 3">ATCC 24622</strain>
    </source>
</reference>
<keyword evidence="1" id="KW-1133">Transmembrane helix</keyword>
<proteinExistence type="predicted"/>
<evidence type="ECO:0000313" key="2">
    <source>
        <dbReference type="EMBL" id="KAL1877539.1"/>
    </source>
</evidence>
<keyword evidence="1" id="KW-0472">Membrane</keyword>
<dbReference type="Proteomes" id="UP001586593">
    <property type="component" value="Unassembled WGS sequence"/>
</dbReference>
<evidence type="ECO:0000313" key="3">
    <source>
        <dbReference type="Proteomes" id="UP001586593"/>
    </source>
</evidence>